<evidence type="ECO:0000256" key="1">
    <source>
        <dbReference type="ARBA" id="ARBA00022679"/>
    </source>
</evidence>
<accession>C7Q0Q7</accession>
<dbReference type="Gene3D" id="1.10.510.10">
    <property type="entry name" value="Transferase(Phosphotransferase) domain 1"/>
    <property type="match status" value="1"/>
</dbReference>
<evidence type="ECO:0000313" key="8">
    <source>
        <dbReference type="Proteomes" id="UP000000851"/>
    </source>
</evidence>
<keyword evidence="2" id="KW-0547">Nucleotide-binding</keyword>
<keyword evidence="4" id="KW-0067">ATP-binding</keyword>
<evidence type="ECO:0000256" key="3">
    <source>
        <dbReference type="ARBA" id="ARBA00022777"/>
    </source>
</evidence>
<keyword evidence="1" id="KW-0808">Transferase</keyword>
<keyword evidence="8" id="KW-1185">Reference proteome</keyword>
<dbReference type="GO" id="GO:0004674">
    <property type="term" value="F:protein serine/threonine kinase activity"/>
    <property type="evidence" value="ECO:0007669"/>
    <property type="project" value="UniProtKB-KW"/>
</dbReference>
<dbReference type="InterPro" id="IPR000719">
    <property type="entry name" value="Prot_kinase_dom"/>
</dbReference>
<feature type="compositionally biased region" description="Low complexity" evidence="5">
    <location>
        <begin position="443"/>
        <end position="470"/>
    </location>
</feature>
<dbReference type="RefSeq" id="WP_012784980.1">
    <property type="nucleotide sequence ID" value="NC_013131.1"/>
</dbReference>
<proteinExistence type="predicted"/>
<feature type="compositionally biased region" description="Low complexity" evidence="5">
    <location>
        <begin position="389"/>
        <end position="407"/>
    </location>
</feature>
<evidence type="ECO:0000256" key="4">
    <source>
        <dbReference type="ARBA" id="ARBA00022840"/>
    </source>
</evidence>
<dbReference type="Gene3D" id="2.130.10.10">
    <property type="entry name" value="YVTN repeat-like/Quinoprotein amine dehydrogenase"/>
    <property type="match status" value="1"/>
</dbReference>
<dbReference type="HOGENOM" id="CLU_000288_135_1_11"/>
<dbReference type="STRING" id="479433.Caci_0750"/>
<dbReference type="GO" id="GO:0005524">
    <property type="term" value="F:ATP binding"/>
    <property type="evidence" value="ECO:0007669"/>
    <property type="project" value="UniProtKB-KW"/>
</dbReference>
<feature type="compositionally biased region" description="Pro residues" evidence="5">
    <location>
        <begin position="471"/>
        <end position="483"/>
    </location>
</feature>
<dbReference type="InterPro" id="IPR011009">
    <property type="entry name" value="Kinase-like_dom_sf"/>
</dbReference>
<dbReference type="AlphaFoldDB" id="C7Q0Q7"/>
<organism evidence="7 8">
    <name type="scientific">Catenulispora acidiphila (strain DSM 44928 / JCM 14897 / NBRC 102108 / NRRL B-24433 / ID139908)</name>
    <dbReference type="NCBI Taxonomy" id="479433"/>
    <lineage>
        <taxon>Bacteria</taxon>
        <taxon>Bacillati</taxon>
        <taxon>Actinomycetota</taxon>
        <taxon>Actinomycetes</taxon>
        <taxon>Catenulisporales</taxon>
        <taxon>Catenulisporaceae</taxon>
        <taxon>Catenulispora</taxon>
    </lineage>
</organism>
<evidence type="ECO:0000256" key="5">
    <source>
        <dbReference type="SAM" id="MobiDB-lite"/>
    </source>
</evidence>
<dbReference type="InterPro" id="IPR018391">
    <property type="entry name" value="PQQ_b-propeller_rpt"/>
</dbReference>
<dbReference type="eggNOG" id="COG0515">
    <property type="taxonomic scope" value="Bacteria"/>
</dbReference>
<evidence type="ECO:0000256" key="2">
    <source>
        <dbReference type="ARBA" id="ARBA00022741"/>
    </source>
</evidence>
<evidence type="ECO:0000259" key="6">
    <source>
        <dbReference type="PROSITE" id="PS50011"/>
    </source>
</evidence>
<dbReference type="InterPro" id="IPR015943">
    <property type="entry name" value="WD40/YVTN_repeat-like_dom_sf"/>
</dbReference>
<feature type="domain" description="Protein kinase" evidence="6">
    <location>
        <begin position="15"/>
        <end position="274"/>
    </location>
</feature>
<reference evidence="7 8" key="1">
    <citation type="journal article" date="2009" name="Stand. Genomic Sci.">
        <title>Complete genome sequence of Catenulispora acidiphila type strain (ID 139908).</title>
        <authorList>
            <person name="Copeland A."/>
            <person name="Lapidus A."/>
            <person name="Glavina Del Rio T."/>
            <person name="Nolan M."/>
            <person name="Lucas S."/>
            <person name="Chen F."/>
            <person name="Tice H."/>
            <person name="Cheng J.F."/>
            <person name="Bruce D."/>
            <person name="Goodwin L."/>
            <person name="Pitluck S."/>
            <person name="Mikhailova N."/>
            <person name="Pati A."/>
            <person name="Ivanova N."/>
            <person name="Mavromatis K."/>
            <person name="Chen A."/>
            <person name="Palaniappan K."/>
            <person name="Chain P."/>
            <person name="Land M."/>
            <person name="Hauser L."/>
            <person name="Chang Y.J."/>
            <person name="Jeffries C.D."/>
            <person name="Chertkov O."/>
            <person name="Brettin T."/>
            <person name="Detter J.C."/>
            <person name="Han C."/>
            <person name="Ali Z."/>
            <person name="Tindall B.J."/>
            <person name="Goker M."/>
            <person name="Bristow J."/>
            <person name="Eisen J.A."/>
            <person name="Markowitz V."/>
            <person name="Hugenholtz P."/>
            <person name="Kyrpides N.C."/>
            <person name="Klenk H.P."/>
        </authorList>
    </citation>
    <scope>NUCLEOTIDE SEQUENCE [LARGE SCALE GENOMIC DNA]</scope>
    <source>
        <strain evidence="8">DSM 44928 / JCM 14897 / NBRC 102108 / NRRL B-24433 / ID139908</strain>
    </source>
</reference>
<keyword evidence="3 7" id="KW-0418">Kinase</keyword>
<evidence type="ECO:0000313" key="7">
    <source>
        <dbReference type="EMBL" id="ACU69685.1"/>
    </source>
</evidence>
<dbReference type="InterPro" id="IPR011047">
    <property type="entry name" value="Quinoprotein_ADH-like_sf"/>
</dbReference>
<sequence length="865" mass="86055">MGPLAEGDPGRVGPYTTLGRLGVGALGPLYGARSDGGRAVAVRALRPDLLAEETVKTQLAADIAAARTIPGRYAAPVLGADLDIETPWLASEYVAGVSLAKAVADHGPLPESALLALAGGLAEALAALHAAGVMHGDLRPGTVLLTPDGPRVVDYALVRAFESAAESAVEVGVPGFLAPEQALGRTVTSSADMFALGSTLFFATTGRAPFGEGRADEVKKRVAKSSPVLGKLPSALAELIRGCFQKDPNSRAQPQQVVEYVRQRAPIPPGGEWLPPAVAADVRAAVAEGLGSGSAGGAAFGAGEDANATIVVAPAVVAPSGIAPEGVAPAAPTSGAPAPAPGGQIPGYGAAQTGAMTAYGAAPAGPQPIHQTVMQQPDAAAFPPPAVAPTPTTSPTASPTTTPAPSRRNLLLALGGAVVVLGGGTAVAIGRGGSSGTTVADEPSGGPVGAVPPVTTSPAAGLGAPSKANSAPPPSLRPLPPNGPLSSPVGAAGSLQGPDAAPFWQMPGIGEVFSLAVGEDMLVVSAESGLSGYDLGFNPKWGPVNGAGVPRSGNGVVVGGVVYLIAASEGGTPTADLLAVDVKTGAQRWRAPMPQSDWQNVRVGGVLNTMVFVVGTAGPVPFLWAVDASSGRGLWQRTGMEFATLALPSNGAQILAAGAPDPDGAGTYLVLDAAAGDQLWTHPLKTSVDYGHVSLSKAAFAGGHYVLLLAGEQVGGSGGQSGDTLVGGSTTGGQPTWTTVLPEPDGDAGSLALITRSPDANSVVALSRRGVYAVDALSGRLLWQSQGTESFNIASDAGAPQFADGNVYLYDQRGSWWAVDVATGRTRWTYSVTGFDQGADPVWLAVPGGVVVAAGTTLTMIGAGG</sequence>
<dbReference type="EMBL" id="CP001700">
    <property type="protein sequence ID" value="ACU69685.1"/>
    <property type="molecule type" value="Genomic_DNA"/>
</dbReference>
<protein>
    <submittedName>
        <fullName evidence="7">Serine/threonine protein kinase</fullName>
    </submittedName>
</protein>
<keyword evidence="7" id="KW-0723">Serine/threonine-protein kinase</keyword>
<dbReference type="InParanoid" id="C7Q0Q7"/>
<dbReference type="SUPFAM" id="SSF50998">
    <property type="entry name" value="Quinoprotein alcohol dehydrogenase-like"/>
    <property type="match status" value="1"/>
</dbReference>
<dbReference type="KEGG" id="cai:Caci_0750"/>
<dbReference type="SMART" id="SM00564">
    <property type="entry name" value="PQQ"/>
    <property type="match status" value="5"/>
</dbReference>
<dbReference type="PROSITE" id="PS50011">
    <property type="entry name" value="PROTEIN_KINASE_DOM"/>
    <property type="match status" value="1"/>
</dbReference>
<gene>
    <name evidence="7" type="ordered locus">Caci_0750</name>
</gene>
<dbReference type="PANTHER" id="PTHR43289:SF34">
    <property type="entry name" value="SERINE_THREONINE-PROTEIN KINASE YBDM-RELATED"/>
    <property type="match status" value="1"/>
</dbReference>
<dbReference type="InterPro" id="IPR002372">
    <property type="entry name" value="PQQ_rpt_dom"/>
</dbReference>
<feature type="region of interest" description="Disordered" evidence="5">
    <location>
        <begin position="430"/>
        <end position="494"/>
    </location>
</feature>
<feature type="region of interest" description="Disordered" evidence="5">
    <location>
        <begin position="380"/>
        <end position="407"/>
    </location>
</feature>
<dbReference type="PANTHER" id="PTHR43289">
    <property type="entry name" value="MITOGEN-ACTIVATED PROTEIN KINASE KINASE KINASE 20-RELATED"/>
    <property type="match status" value="1"/>
</dbReference>
<dbReference type="Pfam" id="PF00069">
    <property type="entry name" value="Pkinase"/>
    <property type="match status" value="1"/>
</dbReference>
<dbReference type="eggNOG" id="COG1520">
    <property type="taxonomic scope" value="Bacteria"/>
</dbReference>
<dbReference type="Proteomes" id="UP000000851">
    <property type="component" value="Chromosome"/>
</dbReference>
<dbReference type="Gene3D" id="2.40.10.480">
    <property type="match status" value="1"/>
</dbReference>
<name>C7Q0Q7_CATAD</name>
<dbReference type="Pfam" id="PF13360">
    <property type="entry name" value="PQQ_2"/>
    <property type="match status" value="1"/>
</dbReference>
<dbReference type="SUPFAM" id="SSF56112">
    <property type="entry name" value="Protein kinase-like (PK-like)"/>
    <property type="match status" value="1"/>
</dbReference>
<dbReference type="Gene3D" id="3.30.200.20">
    <property type="entry name" value="Phosphorylase Kinase, domain 1"/>
    <property type="match status" value="1"/>
</dbReference>